<dbReference type="EMBL" id="CAJOBI010164725">
    <property type="protein sequence ID" value="CAF4864931.1"/>
    <property type="molecule type" value="Genomic_DNA"/>
</dbReference>
<dbReference type="AlphaFoldDB" id="A0A8S3CCJ3"/>
<gene>
    <name evidence="2" type="ORF">SMN809_LOCUS40721</name>
    <name evidence="3" type="ORF">SMN809_LOCUS50039</name>
</gene>
<reference evidence="3" key="1">
    <citation type="submission" date="2021-02" db="EMBL/GenBank/DDBJ databases">
        <authorList>
            <person name="Nowell W R."/>
        </authorList>
    </citation>
    <scope>NUCLEOTIDE SEQUENCE</scope>
</reference>
<comment type="caution">
    <text evidence="3">The sequence shown here is derived from an EMBL/GenBank/DDBJ whole genome shotgun (WGS) entry which is preliminary data.</text>
</comment>
<organism evidence="3 4">
    <name type="scientific">Rotaria magnacalcarata</name>
    <dbReference type="NCBI Taxonomy" id="392030"/>
    <lineage>
        <taxon>Eukaryota</taxon>
        <taxon>Metazoa</taxon>
        <taxon>Spiralia</taxon>
        <taxon>Gnathifera</taxon>
        <taxon>Rotifera</taxon>
        <taxon>Eurotatoria</taxon>
        <taxon>Bdelloidea</taxon>
        <taxon>Philodinida</taxon>
        <taxon>Philodinidae</taxon>
        <taxon>Rotaria</taxon>
    </lineage>
</organism>
<protein>
    <submittedName>
        <fullName evidence="3">Uncharacterized protein</fullName>
    </submittedName>
</protein>
<accession>A0A8S3CCJ3</accession>
<proteinExistence type="predicted"/>
<feature type="region of interest" description="Disordered" evidence="1">
    <location>
        <begin position="1"/>
        <end position="29"/>
    </location>
</feature>
<dbReference type="Proteomes" id="UP000676336">
    <property type="component" value="Unassembled WGS sequence"/>
</dbReference>
<evidence type="ECO:0000256" key="1">
    <source>
        <dbReference type="SAM" id="MobiDB-lite"/>
    </source>
</evidence>
<feature type="compositionally biased region" description="Polar residues" evidence="1">
    <location>
        <begin position="17"/>
        <end position="29"/>
    </location>
</feature>
<name>A0A8S3CCJ3_9BILA</name>
<evidence type="ECO:0000313" key="4">
    <source>
        <dbReference type="Proteomes" id="UP000676336"/>
    </source>
</evidence>
<dbReference type="EMBL" id="CAJOBI010112977">
    <property type="protein sequence ID" value="CAF4641816.1"/>
    <property type="molecule type" value="Genomic_DNA"/>
</dbReference>
<sequence>MLQSISSELIPRGCDEQSWNDTSGWTLSD</sequence>
<feature type="non-terminal residue" evidence="3">
    <location>
        <position position="29"/>
    </location>
</feature>
<evidence type="ECO:0000313" key="3">
    <source>
        <dbReference type="EMBL" id="CAF4864931.1"/>
    </source>
</evidence>
<evidence type="ECO:0000313" key="2">
    <source>
        <dbReference type="EMBL" id="CAF4641816.1"/>
    </source>
</evidence>